<dbReference type="FunFam" id="1.10.8.60:FF:000053">
    <property type="entry name" value="DNA polymerase epsilon subunit"/>
    <property type="match status" value="1"/>
</dbReference>
<dbReference type="InterPro" id="IPR007185">
    <property type="entry name" value="DNA_pol_a/d/e_bsu"/>
</dbReference>
<dbReference type="RefSeq" id="XP_009015047.1">
    <property type="nucleotide sequence ID" value="XM_009016799.1"/>
</dbReference>
<dbReference type="InParanoid" id="T1FST1"/>
<dbReference type="InterPro" id="IPR024639">
    <property type="entry name" value="DNA_pol_e_bsu_N"/>
</dbReference>
<dbReference type="GO" id="GO:0006261">
    <property type="term" value="P:DNA-templated DNA replication"/>
    <property type="evidence" value="ECO:0000318"/>
    <property type="project" value="GO_Central"/>
</dbReference>
<dbReference type="Pfam" id="PF12213">
    <property type="entry name" value="Dpoe2NT"/>
    <property type="match status" value="1"/>
</dbReference>
<feature type="domain" description="DNA polymerase alpha/delta/epsilon subunit B" evidence="9">
    <location>
        <begin position="281"/>
        <end position="480"/>
    </location>
</feature>
<dbReference type="STRING" id="6412.T1FST1"/>
<organism evidence="12 13">
    <name type="scientific">Helobdella robusta</name>
    <name type="common">Californian leech</name>
    <dbReference type="NCBI Taxonomy" id="6412"/>
    <lineage>
        <taxon>Eukaryota</taxon>
        <taxon>Metazoa</taxon>
        <taxon>Spiralia</taxon>
        <taxon>Lophotrochozoa</taxon>
        <taxon>Annelida</taxon>
        <taxon>Clitellata</taxon>
        <taxon>Hirudinea</taxon>
        <taxon>Rhynchobdellida</taxon>
        <taxon>Glossiphoniidae</taxon>
        <taxon>Helobdella</taxon>
    </lineage>
</organism>
<evidence type="ECO:0000313" key="11">
    <source>
        <dbReference type="EMBL" id="ESO06951.1"/>
    </source>
</evidence>
<dbReference type="InterPro" id="IPR016266">
    <property type="entry name" value="POLE2"/>
</dbReference>
<reference evidence="13" key="1">
    <citation type="submission" date="2012-12" db="EMBL/GenBank/DDBJ databases">
        <authorList>
            <person name="Hellsten U."/>
            <person name="Grimwood J."/>
            <person name="Chapman J.A."/>
            <person name="Shapiro H."/>
            <person name="Aerts A."/>
            <person name="Otillar R.P."/>
            <person name="Terry A.Y."/>
            <person name="Boore J.L."/>
            <person name="Simakov O."/>
            <person name="Marletaz F."/>
            <person name="Cho S.-J."/>
            <person name="Edsinger-Gonzales E."/>
            <person name="Havlak P."/>
            <person name="Kuo D.-H."/>
            <person name="Larsson T."/>
            <person name="Lv J."/>
            <person name="Arendt D."/>
            <person name="Savage R."/>
            <person name="Osoegawa K."/>
            <person name="de Jong P."/>
            <person name="Lindberg D.R."/>
            <person name="Seaver E.C."/>
            <person name="Weisblat D.A."/>
            <person name="Putnam N.H."/>
            <person name="Grigoriev I.V."/>
            <person name="Rokhsar D.S."/>
        </authorList>
    </citation>
    <scope>NUCLEOTIDE SEQUENCE</scope>
</reference>
<dbReference type="PANTHER" id="PTHR12708">
    <property type="entry name" value="DNA POLYMERASE EPSILON SUBUNIT B"/>
    <property type="match status" value="1"/>
</dbReference>
<evidence type="ECO:0000256" key="1">
    <source>
        <dbReference type="ARBA" id="ARBA00004123"/>
    </source>
</evidence>
<dbReference type="GO" id="GO:0008622">
    <property type="term" value="C:epsilon DNA polymerase complex"/>
    <property type="evidence" value="ECO:0000318"/>
    <property type="project" value="GO_Central"/>
</dbReference>
<dbReference type="OrthoDB" id="10254730at2759"/>
<evidence type="ECO:0000313" key="12">
    <source>
        <dbReference type="EnsemblMetazoa" id="HelroP191255"/>
    </source>
</evidence>
<keyword evidence="3 8" id="KW-0235">DNA replication</keyword>
<evidence type="ECO:0000313" key="13">
    <source>
        <dbReference type="Proteomes" id="UP000015101"/>
    </source>
</evidence>
<dbReference type="GeneID" id="20211878"/>
<dbReference type="FunCoup" id="T1FST1">
    <property type="interactions" value="723"/>
</dbReference>
<dbReference type="Pfam" id="PF04042">
    <property type="entry name" value="DNA_pol_E_B"/>
    <property type="match status" value="1"/>
</dbReference>
<evidence type="ECO:0000256" key="7">
    <source>
        <dbReference type="ARBA" id="ARBA00063156"/>
    </source>
</evidence>
<dbReference type="CTD" id="20211878"/>
<comment type="function">
    <text evidence="6">Accessory component of the DNA polymerase epsilon complex. Participates in DNA repair and in chromosomal DNA replication.</text>
</comment>
<dbReference type="KEGG" id="hro:HELRODRAFT_191255"/>
<dbReference type="Gene3D" id="1.10.8.60">
    <property type="match status" value="1"/>
</dbReference>
<keyword evidence="5 8" id="KW-0539">Nucleus</keyword>
<reference evidence="11 13" key="2">
    <citation type="journal article" date="2013" name="Nature">
        <title>Insights into bilaterian evolution from three spiralian genomes.</title>
        <authorList>
            <person name="Simakov O."/>
            <person name="Marletaz F."/>
            <person name="Cho S.J."/>
            <person name="Edsinger-Gonzales E."/>
            <person name="Havlak P."/>
            <person name="Hellsten U."/>
            <person name="Kuo D.H."/>
            <person name="Larsson T."/>
            <person name="Lv J."/>
            <person name="Arendt D."/>
            <person name="Savage R."/>
            <person name="Osoegawa K."/>
            <person name="de Jong P."/>
            <person name="Grimwood J."/>
            <person name="Chapman J.A."/>
            <person name="Shapiro H."/>
            <person name="Aerts A."/>
            <person name="Otillar R.P."/>
            <person name="Terry A.Y."/>
            <person name="Boore J.L."/>
            <person name="Grigoriev I.V."/>
            <person name="Lindberg D.R."/>
            <person name="Seaver E.C."/>
            <person name="Weisblat D.A."/>
            <person name="Putnam N.H."/>
            <person name="Rokhsar D.S."/>
        </authorList>
    </citation>
    <scope>NUCLEOTIDE SEQUENCE</scope>
</reference>
<evidence type="ECO:0000256" key="3">
    <source>
        <dbReference type="ARBA" id="ARBA00022705"/>
    </source>
</evidence>
<dbReference type="OMA" id="FFCEGCF"/>
<gene>
    <name evidence="12" type="primary">20211878</name>
    <name evidence="11" type="ORF">HELRODRAFT_191255</name>
</gene>
<proteinExistence type="inferred from homology"/>
<dbReference type="Gene3D" id="3.60.21.60">
    <property type="match status" value="1"/>
</dbReference>
<dbReference type="GO" id="GO:0003677">
    <property type="term" value="F:DNA binding"/>
    <property type="evidence" value="ECO:0007669"/>
    <property type="project" value="UniProtKB-UniRule"/>
</dbReference>
<dbReference type="PIRSF" id="PIRSF000799">
    <property type="entry name" value="DNA_pol_eps_2"/>
    <property type="match status" value="1"/>
</dbReference>
<dbReference type="eggNOG" id="KOG3818">
    <property type="taxonomic scope" value="Eukaryota"/>
</dbReference>
<reference evidence="12" key="3">
    <citation type="submission" date="2015-06" db="UniProtKB">
        <authorList>
            <consortium name="EnsemblMetazoa"/>
        </authorList>
    </citation>
    <scope>IDENTIFICATION</scope>
</reference>
<keyword evidence="13" id="KW-1185">Reference proteome</keyword>
<keyword evidence="4 8" id="KW-0238">DNA-binding</keyword>
<evidence type="ECO:0000256" key="5">
    <source>
        <dbReference type="ARBA" id="ARBA00023242"/>
    </source>
</evidence>
<dbReference type="EMBL" id="AMQM01003729">
    <property type="status" value="NOT_ANNOTATED_CDS"/>
    <property type="molecule type" value="Genomic_DNA"/>
</dbReference>
<dbReference type="AlphaFoldDB" id="T1FST1"/>
<sequence length="519" mass="59053">MSVKLKNNIVSTFKMHGLTLKGDATKYLHDVLSNMGADDQNEHLEKLIESIQKLPLESPVIGREHCELSIADINHETSDENLEVFKVTDVFSIPHFTYNNETKKFTISKVEKSLAPDSSWKIKLFLDRYNIIHQRTIRHDLFAPSYLLNAREGANKFELKTLDYLLGSTTKLGDVIVLGMLTQLKEGVWYLEDPTGVVKLNLSKTNFHTGLFTENSFVLAGGCYDDEIFHVNALGFPPPETSAVSRQFLGNINLFGGSAELNSNELARLKQLEMEDDNAMFVFISDLWLDDNKVMQKLRTLFDGYSPTPPSCFVFAGNFLSRAYGHEHLKVLKEAFETLADLIADFPSINETSRFLFIPGPQDPGPCPILPRPGIPAFIHEPVMKKVSNCIFASNPCRLRYYSQEIVIFREDIIVKMCRNCLRYPNDNNIPNHFVKTMVCQSHLCPLPLHVEPIFWSYDNALRLYPLPDLIVCCDRFDPYTISQSDCCVTNPGSFPRSEFSFKVYWPSSKKVEDSKIFS</sequence>
<dbReference type="PANTHER" id="PTHR12708:SF0">
    <property type="entry name" value="DNA POLYMERASE EPSILON SUBUNIT 2"/>
    <property type="match status" value="1"/>
</dbReference>
<evidence type="ECO:0000259" key="10">
    <source>
        <dbReference type="Pfam" id="PF12213"/>
    </source>
</evidence>
<evidence type="ECO:0000259" key="9">
    <source>
        <dbReference type="Pfam" id="PF04042"/>
    </source>
</evidence>
<dbReference type="Proteomes" id="UP000015101">
    <property type="component" value="Unassembled WGS sequence"/>
</dbReference>
<evidence type="ECO:0000256" key="2">
    <source>
        <dbReference type="ARBA" id="ARBA00009560"/>
    </source>
</evidence>
<comment type="subcellular location">
    <subcellularLocation>
        <location evidence="1 8">Nucleus</location>
    </subcellularLocation>
</comment>
<feature type="domain" description="DNA polymerase epsilon subunit B N-terminal" evidence="10">
    <location>
        <begin position="4"/>
        <end position="71"/>
    </location>
</feature>
<name>T1FST1_HELRO</name>
<dbReference type="HOGENOM" id="CLU_010628_2_0_1"/>
<dbReference type="EnsemblMetazoa" id="HelroT191255">
    <property type="protein sequence ID" value="HelroP191255"/>
    <property type="gene ID" value="HelroG191255"/>
</dbReference>
<dbReference type="GO" id="GO:0042276">
    <property type="term" value="P:error-prone translesion synthesis"/>
    <property type="evidence" value="ECO:0000318"/>
    <property type="project" value="GO_Central"/>
</dbReference>
<evidence type="ECO:0000256" key="6">
    <source>
        <dbReference type="ARBA" id="ARBA00054225"/>
    </source>
</evidence>
<accession>T1FST1</accession>
<dbReference type="EMBL" id="KB096275">
    <property type="protein sequence ID" value="ESO06951.1"/>
    <property type="molecule type" value="Genomic_DNA"/>
</dbReference>
<evidence type="ECO:0000256" key="4">
    <source>
        <dbReference type="ARBA" id="ARBA00023125"/>
    </source>
</evidence>
<comment type="subunit">
    <text evidence="7">Component of the DNA polymerase epsilon complex consisting of four subunits: the catalytic subunit POLE and the accessory subunits POLE2, POLE3 and POLE4.</text>
</comment>
<comment type="similarity">
    <text evidence="2 8">Belongs to the DNA polymerase epsilon subunit B family.</text>
</comment>
<evidence type="ECO:0000256" key="8">
    <source>
        <dbReference type="PIRNR" id="PIRNR000799"/>
    </source>
</evidence>
<protein>
    <recommendedName>
        <fullName evidence="8">DNA polymerase epsilon subunit</fullName>
    </recommendedName>
    <alternativeName>
        <fullName evidence="8">DNA polymerase II subunit 2</fullName>
    </alternativeName>
</protein>